<dbReference type="SUPFAM" id="SSF52540">
    <property type="entry name" value="P-loop containing nucleoside triphosphate hydrolases"/>
    <property type="match status" value="1"/>
</dbReference>
<evidence type="ECO:0000313" key="1">
    <source>
        <dbReference type="EMBL" id="KAG2639602.1"/>
    </source>
</evidence>
<proteinExistence type="predicted"/>
<comment type="caution">
    <text evidence="1">The sequence shown here is derived from an EMBL/GenBank/DDBJ whole genome shotgun (WGS) entry which is preliminary data.</text>
</comment>
<name>A0A8T0VTW6_PANVG</name>
<keyword evidence="2" id="KW-1185">Reference proteome</keyword>
<dbReference type="Proteomes" id="UP000823388">
    <property type="component" value="Chromosome 2K"/>
</dbReference>
<dbReference type="InterPro" id="IPR027417">
    <property type="entry name" value="P-loop_NTPase"/>
</dbReference>
<dbReference type="PANTHER" id="PTHR33377">
    <property type="entry name" value="OS10G0134700 PROTEIN-RELATED"/>
    <property type="match status" value="1"/>
</dbReference>
<reference evidence="1" key="1">
    <citation type="submission" date="2020-05" db="EMBL/GenBank/DDBJ databases">
        <title>WGS assembly of Panicum virgatum.</title>
        <authorList>
            <person name="Lovell J.T."/>
            <person name="Jenkins J."/>
            <person name="Shu S."/>
            <person name="Juenger T.E."/>
            <person name="Schmutz J."/>
        </authorList>
    </citation>
    <scope>NUCLEOTIDE SEQUENCE</scope>
    <source>
        <strain evidence="1">AP13</strain>
    </source>
</reference>
<evidence type="ECO:0008006" key="3">
    <source>
        <dbReference type="Google" id="ProtNLM"/>
    </source>
</evidence>
<dbReference type="Gene3D" id="3.40.50.300">
    <property type="entry name" value="P-loop containing nucleotide triphosphate hydrolases"/>
    <property type="match status" value="1"/>
</dbReference>
<evidence type="ECO:0000313" key="2">
    <source>
        <dbReference type="Proteomes" id="UP000823388"/>
    </source>
</evidence>
<gene>
    <name evidence="1" type="ORF">PVAP13_2KG022400</name>
</gene>
<sequence length="453" mass="52436">MEEVLTAIFGEIANRSISFLIGKWSKQKLPTNEDQMIHNLQQLLRRVNVIIEEAEARKITNQAMVHQLNMLRKEMYRGYFTVDNIRRKADEEYKTTGHDVSHPFALSKFNPAKRLFFSTGVTHGEKELQQVLNNLNEIVSDMSEFIIFLRNYPPLYRQPYSMHLILDKCMFGRQMEMGRIMNFLMLVEPTSTKHVGVLPIVGQAEVGKSTLVAHVCNDERVRNYFTRIVLITQYDLEDKGLTALEDGGVVYSQHNPLNENERTLSIIEFSEDIDEAAWQCYLASATSLVLNLLPPEAYWYFFKLLTFGSADPKDQPKLESMAMEISRGINRSFVAANFISCLLRDHLNGQYGCMVHASLRELNNKTRISSCEPVIVNEKKPKYGRRIATNEYFAIYPCPGSFADDMIPRTTLFDLVYRTVKCEGKFEVLALKSRILPYKNYMYTCEMLKRRFR</sequence>
<accession>A0A8T0VTW6</accession>
<dbReference type="EMBL" id="CM029039">
    <property type="protein sequence ID" value="KAG2639602.1"/>
    <property type="molecule type" value="Genomic_DNA"/>
</dbReference>
<protein>
    <recommendedName>
        <fullName evidence="3">Rx N-terminal domain-containing protein</fullName>
    </recommendedName>
</protein>
<organism evidence="1 2">
    <name type="scientific">Panicum virgatum</name>
    <name type="common">Blackwell switchgrass</name>
    <dbReference type="NCBI Taxonomy" id="38727"/>
    <lineage>
        <taxon>Eukaryota</taxon>
        <taxon>Viridiplantae</taxon>
        <taxon>Streptophyta</taxon>
        <taxon>Embryophyta</taxon>
        <taxon>Tracheophyta</taxon>
        <taxon>Spermatophyta</taxon>
        <taxon>Magnoliopsida</taxon>
        <taxon>Liliopsida</taxon>
        <taxon>Poales</taxon>
        <taxon>Poaceae</taxon>
        <taxon>PACMAD clade</taxon>
        <taxon>Panicoideae</taxon>
        <taxon>Panicodae</taxon>
        <taxon>Paniceae</taxon>
        <taxon>Panicinae</taxon>
        <taxon>Panicum</taxon>
        <taxon>Panicum sect. Hiantes</taxon>
    </lineage>
</organism>
<dbReference type="PANTHER" id="PTHR33377:SF50">
    <property type="entry name" value="NB-ARC DOMAIN-CONTAINING PROTEIN"/>
    <property type="match status" value="1"/>
</dbReference>
<dbReference type="AlphaFoldDB" id="A0A8T0VTW6"/>